<comment type="subcellular location">
    <subcellularLocation>
        <location evidence="1">Membrane</location>
        <topology evidence="1">Multi-pass membrane protein</topology>
    </subcellularLocation>
</comment>
<keyword evidence="5 7" id="KW-0472">Membrane</keyword>
<feature type="transmembrane region" description="Helical" evidence="7">
    <location>
        <begin position="94"/>
        <end position="118"/>
    </location>
</feature>
<feature type="transmembrane region" description="Helical" evidence="7">
    <location>
        <begin position="217"/>
        <end position="238"/>
    </location>
</feature>
<organism evidence="10 11">
    <name type="scientific">Helobdella robusta</name>
    <name type="common">Californian leech</name>
    <dbReference type="NCBI Taxonomy" id="6412"/>
    <lineage>
        <taxon>Eukaryota</taxon>
        <taxon>Metazoa</taxon>
        <taxon>Spiralia</taxon>
        <taxon>Lophotrochozoa</taxon>
        <taxon>Annelida</taxon>
        <taxon>Clitellata</taxon>
        <taxon>Hirudinea</taxon>
        <taxon>Rhynchobdellida</taxon>
        <taxon>Glossiphoniidae</taxon>
        <taxon>Helobdella</taxon>
    </lineage>
</organism>
<dbReference type="EMBL" id="AMQM01006280">
    <property type="status" value="NOT_ANNOTATED_CDS"/>
    <property type="molecule type" value="Genomic_DNA"/>
</dbReference>
<dbReference type="RefSeq" id="XP_009024426.1">
    <property type="nucleotide sequence ID" value="XM_009026178.1"/>
</dbReference>
<dbReference type="InterPro" id="IPR045263">
    <property type="entry name" value="GLUT"/>
</dbReference>
<dbReference type="OrthoDB" id="4540492at2759"/>
<reference evidence="9 11" key="2">
    <citation type="journal article" date="2013" name="Nature">
        <title>Insights into bilaterian evolution from three spiralian genomes.</title>
        <authorList>
            <person name="Simakov O."/>
            <person name="Marletaz F."/>
            <person name="Cho S.J."/>
            <person name="Edsinger-Gonzales E."/>
            <person name="Havlak P."/>
            <person name="Hellsten U."/>
            <person name="Kuo D.H."/>
            <person name="Larsson T."/>
            <person name="Lv J."/>
            <person name="Arendt D."/>
            <person name="Savage R."/>
            <person name="Osoegawa K."/>
            <person name="de Jong P."/>
            <person name="Grimwood J."/>
            <person name="Chapman J.A."/>
            <person name="Shapiro H."/>
            <person name="Aerts A."/>
            <person name="Otillar R.P."/>
            <person name="Terry A.Y."/>
            <person name="Boore J.L."/>
            <person name="Grigoriev I.V."/>
            <person name="Lindberg D.R."/>
            <person name="Seaver E.C."/>
            <person name="Weisblat D.A."/>
            <person name="Putnam N.H."/>
            <person name="Rokhsar D.S."/>
        </authorList>
    </citation>
    <scope>NUCLEOTIDE SEQUENCE</scope>
</reference>
<sequence>MQEVSSARGRWTWTTTLTSLMIALSTSYQYGYNLSVLNQPMLLVKEFLNESYSPVTTPPLTTSTSTSLPEASTPTSPSTSVPAQNSISENTLTILWSLCTAVFVCGGMIGSFVVGWLADRLGRKYTLMLNAGPSVVGGLLSGLCVWAGSPVLLLIGRFTTGLSCGAATQLGPMYIIEIVPFNLKGAIGTLYGLFVSIGIVIGTFFGLNIILGVEDKWPILLLLNVVPGLASLFVFPLLPDSPRYLLVTKKNKESAVKALTWLRQSKDVSKEIKEMEEESKNQGDDETFSMLKLLRTRELLAPLIVCLLLQIVQQFSGINAITFYSKSILLKAGVSVDVVQYAILGIFLISVVTNILTVPLMDRLGRRMMLLAPMSGMILVLIVISVSLNLQVILFDEVL</sequence>
<dbReference type="GO" id="GO:0016020">
    <property type="term" value="C:membrane"/>
    <property type="evidence" value="ECO:0000318"/>
    <property type="project" value="GO_Central"/>
</dbReference>
<accession>T1EG02</accession>
<dbReference type="FunCoup" id="T1EG02">
    <property type="interactions" value="89"/>
</dbReference>
<evidence type="ECO:0000256" key="4">
    <source>
        <dbReference type="ARBA" id="ARBA00022989"/>
    </source>
</evidence>
<gene>
    <name evidence="10" type="primary">20195504</name>
    <name evidence="9" type="ORF">HELRODRAFT_114213</name>
</gene>
<evidence type="ECO:0000313" key="11">
    <source>
        <dbReference type="Proteomes" id="UP000015101"/>
    </source>
</evidence>
<feature type="transmembrane region" description="Helical" evidence="7">
    <location>
        <begin position="338"/>
        <end position="358"/>
    </location>
</feature>
<name>T1EG02_HELRO</name>
<evidence type="ECO:0000256" key="1">
    <source>
        <dbReference type="ARBA" id="ARBA00004141"/>
    </source>
</evidence>
<dbReference type="InterPro" id="IPR020846">
    <property type="entry name" value="MFS_dom"/>
</dbReference>
<feature type="transmembrane region" description="Helical" evidence="7">
    <location>
        <begin position="299"/>
        <end position="318"/>
    </location>
</feature>
<feature type="compositionally biased region" description="Low complexity" evidence="6">
    <location>
        <begin position="57"/>
        <end position="83"/>
    </location>
</feature>
<dbReference type="GO" id="GO:0015749">
    <property type="term" value="P:monosaccharide transmembrane transport"/>
    <property type="evidence" value="ECO:0000318"/>
    <property type="project" value="GO_Central"/>
</dbReference>
<reference evidence="11" key="1">
    <citation type="submission" date="2012-12" db="EMBL/GenBank/DDBJ databases">
        <authorList>
            <person name="Hellsten U."/>
            <person name="Grimwood J."/>
            <person name="Chapman J.A."/>
            <person name="Shapiro H."/>
            <person name="Aerts A."/>
            <person name="Otillar R.P."/>
            <person name="Terry A.Y."/>
            <person name="Boore J.L."/>
            <person name="Simakov O."/>
            <person name="Marletaz F."/>
            <person name="Cho S.-J."/>
            <person name="Edsinger-Gonzales E."/>
            <person name="Havlak P."/>
            <person name="Kuo D.-H."/>
            <person name="Larsson T."/>
            <person name="Lv J."/>
            <person name="Arendt D."/>
            <person name="Savage R."/>
            <person name="Osoegawa K."/>
            <person name="de Jong P."/>
            <person name="Lindberg D.R."/>
            <person name="Seaver E.C."/>
            <person name="Weisblat D.A."/>
            <person name="Putnam N.H."/>
            <person name="Grigoriev I.V."/>
            <person name="Rokhsar D.S."/>
        </authorList>
    </citation>
    <scope>NUCLEOTIDE SEQUENCE</scope>
</reference>
<dbReference type="GeneID" id="20195504"/>
<evidence type="ECO:0000313" key="9">
    <source>
        <dbReference type="EMBL" id="ESN97613.1"/>
    </source>
</evidence>
<evidence type="ECO:0000256" key="6">
    <source>
        <dbReference type="SAM" id="MobiDB-lite"/>
    </source>
</evidence>
<feature type="transmembrane region" description="Helical" evidence="7">
    <location>
        <begin position="188"/>
        <end position="211"/>
    </location>
</feature>
<reference evidence="10" key="3">
    <citation type="submission" date="2015-06" db="UniProtKB">
        <authorList>
            <consortium name="EnsemblMetazoa"/>
        </authorList>
    </citation>
    <scope>IDENTIFICATION</scope>
</reference>
<evidence type="ECO:0000256" key="2">
    <source>
        <dbReference type="ARBA" id="ARBA00022448"/>
    </source>
</evidence>
<evidence type="ECO:0000256" key="3">
    <source>
        <dbReference type="ARBA" id="ARBA00022692"/>
    </source>
</evidence>
<dbReference type="STRING" id="6412.T1EG02"/>
<keyword evidence="11" id="KW-1185">Reference proteome</keyword>
<dbReference type="HOGENOM" id="CLU_001265_30_11_1"/>
<dbReference type="GO" id="GO:0015149">
    <property type="term" value="F:hexose transmembrane transporter activity"/>
    <property type="evidence" value="ECO:0000318"/>
    <property type="project" value="GO_Central"/>
</dbReference>
<dbReference type="InterPro" id="IPR005829">
    <property type="entry name" value="Sugar_transporter_CS"/>
</dbReference>
<dbReference type="InParanoid" id="T1EG02"/>
<dbReference type="Proteomes" id="UP000015101">
    <property type="component" value="Unassembled WGS sequence"/>
</dbReference>
<dbReference type="PANTHER" id="PTHR23503:SF8">
    <property type="entry name" value="FACILITATED GLUCOSE TRANSPORTER PROTEIN 1"/>
    <property type="match status" value="1"/>
</dbReference>
<dbReference type="CTD" id="20195504"/>
<feature type="transmembrane region" description="Helical" evidence="7">
    <location>
        <begin position="125"/>
        <end position="148"/>
    </location>
</feature>
<dbReference type="OMA" id="CHRTFED"/>
<dbReference type="PROSITE" id="PS00216">
    <property type="entry name" value="SUGAR_TRANSPORT_1"/>
    <property type="match status" value="2"/>
</dbReference>
<proteinExistence type="predicted"/>
<feature type="region of interest" description="Disordered" evidence="6">
    <location>
        <begin position="57"/>
        <end position="84"/>
    </location>
</feature>
<dbReference type="InterPro" id="IPR003663">
    <property type="entry name" value="Sugar/inositol_transpt"/>
</dbReference>
<dbReference type="Gene3D" id="1.20.1250.20">
    <property type="entry name" value="MFS general substrate transporter like domains"/>
    <property type="match status" value="1"/>
</dbReference>
<dbReference type="InterPro" id="IPR036259">
    <property type="entry name" value="MFS_trans_sf"/>
</dbReference>
<evidence type="ECO:0000256" key="5">
    <source>
        <dbReference type="ARBA" id="ARBA00023136"/>
    </source>
</evidence>
<dbReference type="PRINTS" id="PR00171">
    <property type="entry name" value="SUGRTRNSPORT"/>
</dbReference>
<dbReference type="PROSITE" id="PS50850">
    <property type="entry name" value="MFS"/>
    <property type="match status" value="1"/>
</dbReference>
<dbReference type="eggNOG" id="KOG0569">
    <property type="taxonomic scope" value="Eukaryota"/>
</dbReference>
<evidence type="ECO:0000313" key="10">
    <source>
        <dbReference type="EnsemblMetazoa" id="HelroP114213"/>
    </source>
</evidence>
<dbReference type="EMBL" id="KB097336">
    <property type="protein sequence ID" value="ESN97613.1"/>
    <property type="molecule type" value="Genomic_DNA"/>
</dbReference>
<evidence type="ECO:0000259" key="8">
    <source>
        <dbReference type="PROSITE" id="PS50850"/>
    </source>
</evidence>
<keyword evidence="3 7" id="KW-0812">Transmembrane</keyword>
<dbReference type="KEGG" id="hro:HELRODRAFT_114213"/>
<dbReference type="EnsemblMetazoa" id="HelroT114213">
    <property type="protein sequence ID" value="HelroP114213"/>
    <property type="gene ID" value="HelroG114213"/>
</dbReference>
<dbReference type="PANTHER" id="PTHR23503">
    <property type="entry name" value="SOLUTE CARRIER FAMILY 2"/>
    <property type="match status" value="1"/>
</dbReference>
<feature type="transmembrane region" description="Helical" evidence="7">
    <location>
        <begin position="370"/>
        <end position="394"/>
    </location>
</feature>
<keyword evidence="4 7" id="KW-1133">Transmembrane helix</keyword>
<keyword evidence="2" id="KW-0813">Transport</keyword>
<evidence type="ECO:0000256" key="7">
    <source>
        <dbReference type="SAM" id="Phobius"/>
    </source>
</evidence>
<protein>
    <recommendedName>
        <fullName evidence="8">Major facilitator superfamily (MFS) profile domain-containing protein</fullName>
    </recommendedName>
</protein>
<dbReference type="SUPFAM" id="SSF103473">
    <property type="entry name" value="MFS general substrate transporter"/>
    <property type="match status" value="1"/>
</dbReference>
<dbReference type="Pfam" id="PF00083">
    <property type="entry name" value="Sugar_tr"/>
    <property type="match status" value="1"/>
</dbReference>
<feature type="domain" description="Major facilitator superfamily (MFS) profile" evidence="8">
    <location>
        <begin position="19"/>
        <end position="399"/>
    </location>
</feature>
<dbReference type="InterPro" id="IPR005828">
    <property type="entry name" value="MFS_sugar_transport-like"/>
</dbReference>
<dbReference type="AlphaFoldDB" id="T1EG02"/>